<gene>
    <name evidence="2" type="ORF">QO010_002877</name>
</gene>
<comment type="caution">
    <text evidence="2">The sequence shown here is derived from an EMBL/GenBank/DDBJ whole genome shotgun (WGS) entry which is preliminary data.</text>
</comment>
<feature type="chain" id="PRO_5045055738" evidence="1">
    <location>
        <begin position="26"/>
        <end position="110"/>
    </location>
</feature>
<accession>A0ABU0ISV7</accession>
<organism evidence="2 3">
    <name type="scientific">Caulobacter ginsengisoli</name>
    <dbReference type="NCBI Taxonomy" id="400775"/>
    <lineage>
        <taxon>Bacteria</taxon>
        <taxon>Pseudomonadati</taxon>
        <taxon>Pseudomonadota</taxon>
        <taxon>Alphaproteobacteria</taxon>
        <taxon>Caulobacterales</taxon>
        <taxon>Caulobacteraceae</taxon>
        <taxon>Caulobacter</taxon>
    </lineage>
</organism>
<feature type="signal peptide" evidence="1">
    <location>
        <begin position="1"/>
        <end position="25"/>
    </location>
</feature>
<keyword evidence="3" id="KW-1185">Reference proteome</keyword>
<proteinExistence type="predicted"/>
<dbReference type="RefSeq" id="WP_307350209.1">
    <property type="nucleotide sequence ID" value="NZ_JAUSVS010000005.1"/>
</dbReference>
<evidence type="ECO:0000256" key="1">
    <source>
        <dbReference type="SAM" id="SignalP"/>
    </source>
</evidence>
<evidence type="ECO:0000313" key="2">
    <source>
        <dbReference type="EMBL" id="MDQ0465093.1"/>
    </source>
</evidence>
<dbReference type="EMBL" id="JAUSVS010000005">
    <property type="protein sequence ID" value="MDQ0465093.1"/>
    <property type="molecule type" value="Genomic_DNA"/>
</dbReference>
<dbReference type="Proteomes" id="UP001228905">
    <property type="component" value="Unassembled WGS sequence"/>
</dbReference>
<reference evidence="2 3" key="1">
    <citation type="submission" date="2023-07" db="EMBL/GenBank/DDBJ databases">
        <title>Genomic Encyclopedia of Type Strains, Phase IV (KMG-IV): sequencing the most valuable type-strain genomes for metagenomic binning, comparative biology and taxonomic classification.</title>
        <authorList>
            <person name="Goeker M."/>
        </authorList>
    </citation>
    <scope>NUCLEOTIDE SEQUENCE [LARGE SCALE GENOMIC DNA]</scope>
    <source>
        <strain evidence="2 3">DSM 18695</strain>
    </source>
</reference>
<protein>
    <submittedName>
        <fullName evidence="2">Ni/Co efflux regulator RcnB</fullName>
    </submittedName>
</protein>
<evidence type="ECO:0000313" key="3">
    <source>
        <dbReference type="Proteomes" id="UP001228905"/>
    </source>
</evidence>
<name>A0ABU0ISV7_9CAUL</name>
<sequence length="110" mass="12822">MKKILIAAVAAMTVGATLAAGAAQAAPWTPINARQAMLEQRINMAQRSHRISYREAQGIRAEFRQIARLEYRYRRTGGLQNWERADLDRRFDALSMRIRYESRDRDGRRW</sequence>
<keyword evidence="1" id="KW-0732">Signal</keyword>